<dbReference type="EMBL" id="NPEU01000392">
    <property type="protein sequence ID" value="RAI32946.1"/>
    <property type="molecule type" value="Genomic_DNA"/>
</dbReference>
<dbReference type="OrthoDB" id="4230779at2"/>
<accession>A0A327K4Z5</accession>
<name>A0A327K4Z5_9BRAD</name>
<protein>
    <recommendedName>
        <fullName evidence="5">FAD-binding domain-containing protein</fullName>
    </recommendedName>
</protein>
<dbReference type="SUPFAM" id="SSF51905">
    <property type="entry name" value="FAD/NAD(P)-binding domain"/>
    <property type="match status" value="1"/>
</dbReference>
<evidence type="ECO:0008006" key="5">
    <source>
        <dbReference type="Google" id="ProtNLM"/>
    </source>
</evidence>
<dbReference type="SUPFAM" id="SSF54373">
    <property type="entry name" value="FAD-linked reductases, C-terminal domain"/>
    <property type="match status" value="1"/>
</dbReference>
<dbReference type="InterPro" id="IPR053212">
    <property type="entry name" value="DHP_3-monooxygenase"/>
</dbReference>
<dbReference type="AlphaFoldDB" id="A0A327K4Z5"/>
<dbReference type="PRINTS" id="PR00420">
    <property type="entry name" value="RNGMNOXGNASE"/>
</dbReference>
<dbReference type="InterPro" id="IPR054707">
    <property type="entry name" value="DhpH_subs-bd"/>
</dbReference>
<feature type="domain" description="FAD-binding" evidence="1">
    <location>
        <begin position="283"/>
        <end position="351"/>
    </location>
</feature>
<comment type="caution">
    <text evidence="3">The sequence shown here is derived from an EMBL/GenBank/DDBJ whole genome shotgun (WGS) entry which is preliminary data.</text>
</comment>
<evidence type="ECO:0000259" key="2">
    <source>
        <dbReference type="Pfam" id="PF22607"/>
    </source>
</evidence>
<dbReference type="InterPro" id="IPR002938">
    <property type="entry name" value="FAD-bd"/>
</dbReference>
<dbReference type="NCBIfam" id="NF005566">
    <property type="entry name" value="PRK07236.1"/>
    <property type="match status" value="1"/>
</dbReference>
<sequence length="392" mass="42343">MSGLLVGLLLHRRGWDVDIYERVATALSGRGAGIVAQDDLIARLRALGLDTTALGVEITTRQILERDGSVSDRMECRQTLTAWERLWRLLRDAFPAAHYHGGRGLAGIEQSGTGVVARFADGGSAHADLLVGADGIRSTVRHACDASVGPQYAGYVAWRSLIAEGDFAPAAHAALFERMTFCLPPGEQFLGYPVAGPDDDLRAGHRRYNIVWYRPADETGRLRDLLTDETGTTHAISIPPPLIRRAAIDDLMADARRLLAPQLADLAALMEDPILQPIYDLEAKRLAFGRIAIVGDAACVARPHVAAGVAKAADDAAALVDAIAEAADVPAAIRAFEAERLPVNRRIVERARHLGAYLQASQSAEDEARSRRHGIPRAVMEETAVLDFLHEA</sequence>
<evidence type="ECO:0000313" key="3">
    <source>
        <dbReference type="EMBL" id="RAI32946.1"/>
    </source>
</evidence>
<proteinExistence type="predicted"/>
<evidence type="ECO:0000313" key="4">
    <source>
        <dbReference type="Proteomes" id="UP000248863"/>
    </source>
</evidence>
<dbReference type="Proteomes" id="UP000248863">
    <property type="component" value="Unassembled WGS sequence"/>
</dbReference>
<reference evidence="3 4" key="1">
    <citation type="submission" date="2017-07" db="EMBL/GenBank/DDBJ databases">
        <title>Draft Genome Sequences of Select Purple Nonsulfur Bacteria.</title>
        <authorList>
            <person name="Lasarre B."/>
            <person name="Mckinlay J.B."/>
        </authorList>
    </citation>
    <scope>NUCLEOTIDE SEQUENCE [LARGE SCALE GENOMIC DNA]</scope>
    <source>
        <strain evidence="3 4">DSM 11907</strain>
    </source>
</reference>
<dbReference type="PANTHER" id="PTHR47469:SF2">
    <property type="entry name" value="OS06G0597600 PROTEIN"/>
    <property type="match status" value="1"/>
</dbReference>
<dbReference type="PANTHER" id="PTHR47469">
    <property type="entry name" value="MONOOXYGENASE-LIKE"/>
    <property type="match status" value="1"/>
</dbReference>
<dbReference type="InterPro" id="IPR036188">
    <property type="entry name" value="FAD/NAD-bd_sf"/>
</dbReference>
<gene>
    <name evidence="3" type="ORF">CH338_23370</name>
</gene>
<dbReference type="Pfam" id="PF01494">
    <property type="entry name" value="FAD_binding_3"/>
    <property type="match status" value="1"/>
</dbReference>
<evidence type="ECO:0000259" key="1">
    <source>
        <dbReference type="Pfam" id="PF01494"/>
    </source>
</evidence>
<feature type="domain" description="2,6-dihydroxypyridine 3-monooxygenase substrate binding" evidence="2">
    <location>
        <begin position="152"/>
        <end position="280"/>
    </location>
</feature>
<dbReference type="GO" id="GO:0071949">
    <property type="term" value="F:FAD binding"/>
    <property type="evidence" value="ECO:0007669"/>
    <property type="project" value="InterPro"/>
</dbReference>
<keyword evidence="4" id="KW-1185">Reference proteome</keyword>
<dbReference type="Gene3D" id="3.50.50.60">
    <property type="entry name" value="FAD/NAD(P)-binding domain"/>
    <property type="match status" value="2"/>
</dbReference>
<organism evidence="3 4">
    <name type="scientific">Rhodoplanes elegans</name>
    <dbReference type="NCBI Taxonomy" id="29408"/>
    <lineage>
        <taxon>Bacteria</taxon>
        <taxon>Pseudomonadati</taxon>
        <taxon>Pseudomonadota</taxon>
        <taxon>Alphaproteobacteria</taxon>
        <taxon>Hyphomicrobiales</taxon>
        <taxon>Nitrobacteraceae</taxon>
        <taxon>Rhodoplanes</taxon>
    </lineage>
</organism>
<dbReference type="Pfam" id="PF22607">
    <property type="entry name" value="FAD_binding-like"/>
    <property type="match status" value="1"/>
</dbReference>